<evidence type="ECO:0008006" key="3">
    <source>
        <dbReference type="Google" id="ProtNLM"/>
    </source>
</evidence>
<name>A0ABU1S200_9FLAO</name>
<protein>
    <recommendedName>
        <fullName evidence="3">Beta-glucosidase</fullName>
    </recommendedName>
</protein>
<dbReference type="EMBL" id="JAVDTX010000002">
    <property type="protein sequence ID" value="MDR6844680.1"/>
    <property type="molecule type" value="Genomic_DNA"/>
</dbReference>
<keyword evidence="2" id="KW-1185">Reference proteome</keyword>
<evidence type="ECO:0000313" key="1">
    <source>
        <dbReference type="EMBL" id="MDR6844680.1"/>
    </source>
</evidence>
<dbReference type="InterPro" id="IPR036962">
    <property type="entry name" value="Glyco_hydro_3_N_sf"/>
</dbReference>
<gene>
    <name evidence="1" type="ORF">J2W95_001371</name>
</gene>
<dbReference type="RefSeq" id="WP_310005279.1">
    <property type="nucleotide sequence ID" value="NZ_JAVDTX010000002.1"/>
</dbReference>
<reference evidence="1 2" key="1">
    <citation type="submission" date="2023-07" db="EMBL/GenBank/DDBJ databases">
        <title>Sorghum-associated microbial communities from plants grown in Nebraska, USA.</title>
        <authorList>
            <person name="Schachtman D."/>
        </authorList>
    </citation>
    <scope>NUCLEOTIDE SEQUENCE [LARGE SCALE GENOMIC DNA]</scope>
    <source>
        <strain evidence="1 2">BE124</strain>
    </source>
</reference>
<proteinExistence type="predicted"/>
<comment type="caution">
    <text evidence="1">The sequence shown here is derived from an EMBL/GenBank/DDBJ whole genome shotgun (WGS) entry which is preliminary data.</text>
</comment>
<dbReference type="Proteomes" id="UP001261871">
    <property type="component" value="Unassembled WGS sequence"/>
</dbReference>
<organism evidence="1 2">
    <name type="scientific">Flavobacterium granuli</name>
    <dbReference type="NCBI Taxonomy" id="280093"/>
    <lineage>
        <taxon>Bacteria</taxon>
        <taxon>Pseudomonadati</taxon>
        <taxon>Bacteroidota</taxon>
        <taxon>Flavobacteriia</taxon>
        <taxon>Flavobacteriales</taxon>
        <taxon>Flavobacteriaceae</taxon>
        <taxon>Flavobacterium</taxon>
    </lineage>
</organism>
<dbReference type="Gene3D" id="3.20.20.300">
    <property type="entry name" value="Glycoside hydrolase, family 3, N-terminal domain"/>
    <property type="match status" value="1"/>
</dbReference>
<accession>A0ABU1S200</accession>
<evidence type="ECO:0000313" key="2">
    <source>
        <dbReference type="Proteomes" id="UP001261871"/>
    </source>
</evidence>
<sequence length="89" mass="10435">MKNILFFSILCILLTEYLQAQKKVSNPSYEKTVNDLLSKMTLAEKVHILHGDHLYSFPGIERLDIVRETKMVEIQLSARDFSYWSVEEK</sequence>